<keyword evidence="5" id="KW-1185">Reference proteome</keyword>
<dbReference type="RefSeq" id="WP_136338136.1">
    <property type="nucleotide sequence ID" value="NZ_SSMD01000002.1"/>
</dbReference>
<dbReference type="OrthoDB" id="9807264at2"/>
<reference evidence="4 5" key="1">
    <citation type="submission" date="2019-04" db="EMBL/GenBank/DDBJ databases">
        <title>Draft genome sequence of Youngimonas vesicularis.</title>
        <authorList>
            <person name="Hameed A."/>
        </authorList>
    </citation>
    <scope>NUCLEOTIDE SEQUENCE [LARGE SCALE GENOMIC DNA]</scope>
    <source>
        <strain evidence="4 5">CC-AMW-E</strain>
    </source>
</reference>
<dbReference type="AlphaFoldDB" id="A0A4S3MBC5"/>
<evidence type="ECO:0000256" key="3">
    <source>
        <dbReference type="ARBA" id="ARBA00023186"/>
    </source>
</evidence>
<dbReference type="PANTHER" id="PTHR12469:SF2">
    <property type="entry name" value="SUCCINATE DEHYDROGENASE ASSEMBLY FACTOR 2, MITOCHONDRIAL"/>
    <property type="match status" value="1"/>
</dbReference>
<proteinExistence type="inferred from homology"/>
<dbReference type="InterPro" id="IPR005631">
    <property type="entry name" value="SDH"/>
</dbReference>
<organism evidence="4 5">
    <name type="scientific">Thalassobius vesicularis</name>
    <dbReference type="NCBI Taxonomy" id="1294297"/>
    <lineage>
        <taxon>Bacteria</taxon>
        <taxon>Pseudomonadati</taxon>
        <taxon>Pseudomonadota</taxon>
        <taxon>Alphaproteobacteria</taxon>
        <taxon>Rhodobacterales</taxon>
        <taxon>Roseobacteraceae</taxon>
        <taxon>Thalassovita</taxon>
    </lineage>
</organism>
<keyword evidence="3" id="KW-0143">Chaperone</keyword>
<dbReference type="EMBL" id="SSMD01000002">
    <property type="protein sequence ID" value="THD75774.1"/>
    <property type="molecule type" value="Genomic_DNA"/>
</dbReference>
<accession>A0A4S3MBC5</accession>
<dbReference type="Pfam" id="PF03937">
    <property type="entry name" value="Sdh5"/>
    <property type="match status" value="1"/>
</dbReference>
<dbReference type="PANTHER" id="PTHR12469">
    <property type="entry name" value="PROTEIN EMI5 HOMOLOG, MITOCHONDRIAL"/>
    <property type="match status" value="1"/>
</dbReference>
<comment type="similarity">
    <text evidence="1">Belongs to the SdhE FAD assembly factor family.</text>
</comment>
<evidence type="ECO:0000313" key="5">
    <source>
        <dbReference type="Proteomes" id="UP000306113"/>
    </source>
</evidence>
<protein>
    <recommendedName>
        <fullName evidence="2">FAD assembly factor SdhE</fullName>
    </recommendedName>
</protein>
<comment type="caution">
    <text evidence="4">The sequence shown here is derived from an EMBL/GenBank/DDBJ whole genome shotgun (WGS) entry which is preliminary data.</text>
</comment>
<dbReference type="Proteomes" id="UP000306113">
    <property type="component" value="Unassembled WGS sequence"/>
</dbReference>
<evidence type="ECO:0000313" key="4">
    <source>
        <dbReference type="EMBL" id="THD75774.1"/>
    </source>
</evidence>
<sequence length="87" mass="9943">MSEELHEHRLKRLAMRSMRRGIKEMDIILMRYADAKLAGMSDAELTEYDALLSENDQDLYQWVSGQVAPDARFAGLVADIRQMIGAE</sequence>
<dbReference type="Gene3D" id="1.10.150.250">
    <property type="entry name" value="Flavinator of succinate dehydrogenase"/>
    <property type="match status" value="1"/>
</dbReference>
<dbReference type="SUPFAM" id="SSF109910">
    <property type="entry name" value="YgfY-like"/>
    <property type="match status" value="1"/>
</dbReference>
<gene>
    <name evidence="4" type="ORF">E7681_04790</name>
</gene>
<evidence type="ECO:0000256" key="2">
    <source>
        <dbReference type="ARBA" id="ARBA00019418"/>
    </source>
</evidence>
<dbReference type="GO" id="GO:0006099">
    <property type="term" value="P:tricarboxylic acid cycle"/>
    <property type="evidence" value="ECO:0007669"/>
    <property type="project" value="TreeGrafter"/>
</dbReference>
<name>A0A4S3MBC5_9RHOB</name>
<dbReference type="InterPro" id="IPR036714">
    <property type="entry name" value="SDH_sf"/>
</dbReference>
<evidence type="ECO:0000256" key="1">
    <source>
        <dbReference type="ARBA" id="ARBA00008571"/>
    </source>
</evidence>